<evidence type="ECO:0000256" key="8">
    <source>
        <dbReference type="ARBA" id="ARBA00022630"/>
    </source>
</evidence>
<keyword evidence="22" id="KW-1185">Reference proteome</keyword>
<keyword evidence="13" id="KW-0249">Electron transport</keyword>
<protein>
    <submittedName>
        <fullName evidence="21">Uncharacterized protein</fullName>
    </submittedName>
</protein>
<evidence type="ECO:0000256" key="2">
    <source>
        <dbReference type="ARBA" id="ARBA00001971"/>
    </source>
</evidence>
<evidence type="ECO:0000256" key="1">
    <source>
        <dbReference type="ARBA" id="ARBA00001917"/>
    </source>
</evidence>
<evidence type="ECO:0000256" key="12">
    <source>
        <dbReference type="ARBA" id="ARBA00022857"/>
    </source>
</evidence>
<evidence type="ECO:0000256" key="10">
    <source>
        <dbReference type="ARBA" id="ARBA00022723"/>
    </source>
</evidence>
<keyword evidence="16 20" id="KW-0503">Monooxygenase</keyword>
<comment type="cofactor">
    <cofactor evidence="3">
        <name>FAD</name>
        <dbReference type="ChEBI" id="CHEBI:57692"/>
    </cofactor>
</comment>
<evidence type="ECO:0000256" key="11">
    <source>
        <dbReference type="ARBA" id="ARBA00022827"/>
    </source>
</evidence>
<keyword evidence="11" id="KW-0274">FAD</keyword>
<evidence type="ECO:0000256" key="20">
    <source>
        <dbReference type="RuleBase" id="RU000461"/>
    </source>
</evidence>
<dbReference type="GO" id="GO:0005506">
    <property type="term" value="F:iron ion binding"/>
    <property type="evidence" value="ECO:0007669"/>
    <property type="project" value="InterPro"/>
</dbReference>
<comment type="catalytic activity">
    <reaction evidence="17">
        <text>an organic molecule + reduced [NADPH--hemoprotein reductase] + O2 = an alcohol + oxidized [NADPH--hemoprotein reductase] + H2O + H(+)</text>
        <dbReference type="Rhea" id="RHEA:17149"/>
        <dbReference type="Rhea" id="RHEA-COMP:11964"/>
        <dbReference type="Rhea" id="RHEA-COMP:11965"/>
        <dbReference type="ChEBI" id="CHEBI:15377"/>
        <dbReference type="ChEBI" id="CHEBI:15378"/>
        <dbReference type="ChEBI" id="CHEBI:15379"/>
        <dbReference type="ChEBI" id="CHEBI:30879"/>
        <dbReference type="ChEBI" id="CHEBI:57618"/>
        <dbReference type="ChEBI" id="CHEBI:58210"/>
        <dbReference type="ChEBI" id="CHEBI:142491"/>
        <dbReference type="EC" id="1.14.14.1"/>
    </reaction>
</comment>
<dbReference type="InterPro" id="IPR002401">
    <property type="entry name" value="Cyt_P450_E_grp-I"/>
</dbReference>
<evidence type="ECO:0000256" key="16">
    <source>
        <dbReference type="ARBA" id="ARBA00023033"/>
    </source>
</evidence>
<proteinExistence type="inferred from homology"/>
<sequence>MSDIIPGPKGLPLIGNSLDMWQDRDMPLRGLERLADLYGPIYQAVLGGRRVLVCSSANLMHELTDEKRFAKIPPPTVASGPRPKGLFLARNEDPDWAQGHRILMPVFAPLAVQDMFHEMKDIANQLVLSWARKGSDHRILATEDYTKLTLDTIALCTMGYRFNSFYTESQHPFIEAMNFIFTENTARTTRPGVVTKLMYRTNAQYDHSQSVLREVGQKIIDDRRANPVDKKDVLNTMIYGKDPKTGLVMRDELIMEQMLTFLIAGHETTSGLLSFTTMYLLKHPATYLKAQKEIDEVLGTRSIEASDISKLKYLTAVLREAARLQPTVPVLQKEVAPELASGPVLLDSGRYQVLPEDRIILLMSKSQRDPTVWGEDANDFNPDRMLDENFDRISAEYPSAWKPFGNGKRACIGRAFAWQESLLVLAMLLQNFDIKLDDPNYNLVVKQALTVKPDNFYIRVTPRTHLHHTSSSRCPASRL</sequence>
<evidence type="ECO:0000256" key="14">
    <source>
        <dbReference type="ARBA" id="ARBA00023002"/>
    </source>
</evidence>
<dbReference type="InterPro" id="IPR036396">
    <property type="entry name" value="Cyt_P450_sf"/>
</dbReference>
<evidence type="ECO:0000256" key="6">
    <source>
        <dbReference type="ARBA" id="ARBA00022448"/>
    </source>
</evidence>
<dbReference type="PRINTS" id="PR00385">
    <property type="entry name" value="P450"/>
</dbReference>
<evidence type="ECO:0000256" key="4">
    <source>
        <dbReference type="ARBA" id="ARBA00010018"/>
    </source>
</evidence>
<dbReference type="PRINTS" id="PR00463">
    <property type="entry name" value="EP450I"/>
</dbReference>
<comment type="catalytic activity">
    <reaction evidence="18">
        <text>2 oxidized [cytochrome P450] + NADPH = 2 reduced [cytochrome P450] + NADP(+) + H(+)</text>
        <dbReference type="Rhea" id="RHEA:24040"/>
        <dbReference type="Rhea" id="RHEA-COMP:14627"/>
        <dbReference type="Rhea" id="RHEA-COMP:14628"/>
        <dbReference type="ChEBI" id="CHEBI:15378"/>
        <dbReference type="ChEBI" id="CHEBI:55376"/>
        <dbReference type="ChEBI" id="CHEBI:57783"/>
        <dbReference type="ChEBI" id="CHEBI:58349"/>
        <dbReference type="ChEBI" id="CHEBI:60344"/>
        <dbReference type="EC" id="1.6.2.4"/>
    </reaction>
</comment>
<evidence type="ECO:0000256" key="17">
    <source>
        <dbReference type="ARBA" id="ARBA00047827"/>
    </source>
</evidence>
<dbReference type="STRING" id="1664694.A0A0N0NKP7"/>
<evidence type="ECO:0000256" key="18">
    <source>
        <dbReference type="ARBA" id="ARBA00049342"/>
    </source>
</evidence>
<evidence type="ECO:0000256" key="9">
    <source>
        <dbReference type="ARBA" id="ARBA00022643"/>
    </source>
</evidence>
<comment type="cofactor">
    <cofactor evidence="2 19">
        <name>heme</name>
        <dbReference type="ChEBI" id="CHEBI:30413"/>
    </cofactor>
</comment>
<dbReference type="GO" id="GO:0020037">
    <property type="term" value="F:heme binding"/>
    <property type="evidence" value="ECO:0007669"/>
    <property type="project" value="InterPro"/>
</dbReference>
<dbReference type="GO" id="GO:0003958">
    <property type="term" value="F:NADPH-hemoprotein reductase activity"/>
    <property type="evidence" value="ECO:0007669"/>
    <property type="project" value="UniProtKB-EC"/>
</dbReference>
<dbReference type="GeneID" id="28732754"/>
<accession>A0A0N0NKP7</accession>
<dbReference type="FunFam" id="1.10.630.10:FF:000040">
    <property type="entry name" value="Bifunctional cytochrome P450/NADPH--P450 reductase"/>
    <property type="match status" value="1"/>
</dbReference>
<dbReference type="SUPFAM" id="SSF48264">
    <property type="entry name" value="Cytochrome P450"/>
    <property type="match status" value="1"/>
</dbReference>
<keyword evidence="10 19" id="KW-0479">Metal-binding</keyword>
<dbReference type="InterPro" id="IPR017972">
    <property type="entry name" value="Cyt_P450_CS"/>
</dbReference>
<dbReference type="InterPro" id="IPR050196">
    <property type="entry name" value="Cytochrome_P450_Monoox"/>
</dbReference>
<dbReference type="PANTHER" id="PTHR24291">
    <property type="entry name" value="CYTOCHROME P450 FAMILY 4"/>
    <property type="match status" value="1"/>
</dbReference>
<comment type="similarity">
    <text evidence="4">In the N-terminal section; belongs to the cytochrome P450 family.</text>
</comment>
<dbReference type="GO" id="GO:0016712">
    <property type="term" value="F:oxidoreductase activity, acting on paired donors, with incorporation or reduction of molecular oxygen, reduced flavin or flavoprotein as one donor, and incorporation of one atom of oxygen"/>
    <property type="evidence" value="ECO:0007669"/>
    <property type="project" value="UniProtKB-EC"/>
</dbReference>
<comment type="caution">
    <text evidence="21">The sequence shown here is derived from an EMBL/GenBank/DDBJ whole genome shotgun (WGS) entry which is preliminary data.</text>
</comment>
<evidence type="ECO:0000256" key="13">
    <source>
        <dbReference type="ARBA" id="ARBA00022982"/>
    </source>
</evidence>
<reference evidence="21 22" key="1">
    <citation type="submission" date="2015-06" db="EMBL/GenBank/DDBJ databases">
        <title>Draft genome of the ant-associated black yeast Phialophora attae CBS 131958.</title>
        <authorList>
            <person name="Moreno L.F."/>
            <person name="Stielow B.J."/>
            <person name="de Hoog S."/>
            <person name="Vicente V.A."/>
            <person name="Weiss V.A."/>
            <person name="de Vries M."/>
            <person name="Cruz L.M."/>
            <person name="Souza E.M."/>
        </authorList>
    </citation>
    <scope>NUCLEOTIDE SEQUENCE [LARGE SCALE GENOMIC DNA]</scope>
    <source>
        <strain evidence="21 22">CBS 131958</strain>
    </source>
</reference>
<dbReference type="PROSITE" id="PS00086">
    <property type="entry name" value="CYTOCHROME_P450"/>
    <property type="match status" value="1"/>
</dbReference>
<dbReference type="EMBL" id="LFJN01000020">
    <property type="protein sequence ID" value="KPI38079.1"/>
    <property type="molecule type" value="Genomic_DNA"/>
</dbReference>
<dbReference type="Pfam" id="PF00067">
    <property type="entry name" value="p450"/>
    <property type="match status" value="1"/>
</dbReference>
<dbReference type="Gene3D" id="1.10.630.10">
    <property type="entry name" value="Cytochrome P450"/>
    <property type="match status" value="1"/>
</dbReference>
<evidence type="ECO:0000256" key="5">
    <source>
        <dbReference type="ARBA" id="ARBA00010617"/>
    </source>
</evidence>
<gene>
    <name evidence="21" type="ORF">AB675_1198</name>
</gene>
<organism evidence="21 22">
    <name type="scientific">Cyphellophora attinorum</name>
    <dbReference type="NCBI Taxonomy" id="1664694"/>
    <lineage>
        <taxon>Eukaryota</taxon>
        <taxon>Fungi</taxon>
        <taxon>Dikarya</taxon>
        <taxon>Ascomycota</taxon>
        <taxon>Pezizomycotina</taxon>
        <taxon>Eurotiomycetes</taxon>
        <taxon>Chaetothyriomycetidae</taxon>
        <taxon>Chaetothyriales</taxon>
        <taxon>Cyphellophoraceae</taxon>
        <taxon>Cyphellophora</taxon>
    </lineage>
</organism>
<keyword evidence="15 19" id="KW-0408">Iron</keyword>
<feature type="binding site" description="axial binding residue" evidence="19">
    <location>
        <position position="411"/>
    </location>
    <ligand>
        <name>heme</name>
        <dbReference type="ChEBI" id="CHEBI:30413"/>
    </ligand>
    <ligandPart>
        <name>Fe</name>
        <dbReference type="ChEBI" id="CHEBI:18248"/>
    </ligandPart>
</feature>
<comment type="cofactor">
    <cofactor evidence="1">
        <name>FMN</name>
        <dbReference type="ChEBI" id="CHEBI:58210"/>
    </cofactor>
</comment>
<evidence type="ECO:0000313" key="21">
    <source>
        <dbReference type="EMBL" id="KPI38079.1"/>
    </source>
</evidence>
<evidence type="ECO:0000256" key="19">
    <source>
        <dbReference type="PIRSR" id="PIRSR602401-1"/>
    </source>
</evidence>
<keyword evidence="8" id="KW-0285">Flavoprotein</keyword>
<evidence type="ECO:0000313" key="22">
    <source>
        <dbReference type="Proteomes" id="UP000038010"/>
    </source>
</evidence>
<name>A0A0N0NKP7_9EURO</name>
<keyword evidence="14 20" id="KW-0560">Oxidoreductase</keyword>
<keyword evidence="12" id="KW-0521">NADP</keyword>
<dbReference type="VEuPathDB" id="FungiDB:AB675_1198"/>
<keyword evidence="9" id="KW-0288">FMN</keyword>
<dbReference type="CDD" id="cd11068">
    <property type="entry name" value="CYP120A1"/>
    <property type="match status" value="1"/>
</dbReference>
<dbReference type="PANTHER" id="PTHR24291:SF50">
    <property type="entry name" value="BIFUNCTIONAL ALBAFLAVENONE MONOOXYGENASE_TERPENE SYNTHASE"/>
    <property type="match status" value="1"/>
</dbReference>
<evidence type="ECO:0000256" key="3">
    <source>
        <dbReference type="ARBA" id="ARBA00001974"/>
    </source>
</evidence>
<evidence type="ECO:0000256" key="7">
    <source>
        <dbReference type="ARBA" id="ARBA00022617"/>
    </source>
</evidence>
<keyword evidence="7 19" id="KW-0349">Heme</keyword>
<dbReference type="AlphaFoldDB" id="A0A0N0NKP7"/>
<dbReference type="Proteomes" id="UP000038010">
    <property type="component" value="Unassembled WGS sequence"/>
</dbReference>
<comment type="similarity">
    <text evidence="5 20">Belongs to the cytochrome P450 family.</text>
</comment>
<dbReference type="InterPro" id="IPR001128">
    <property type="entry name" value="Cyt_P450"/>
</dbReference>
<dbReference type="RefSeq" id="XP_017998042.1">
    <property type="nucleotide sequence ID" value="XM_018140883.1"/>
</dbReference>
<keyword evidence="6" id="KW-0813">Transport</keyword>
<dbReference type="OrthoDB" id="1470350at2759"/>
<evidence type="ECO:0000256" key="15">
    <source>
        <dbReference type="ARBA" id="ARBA00023004"/>
    </source>
</evidence>